<name>A0AA36JII7_9DINO</name>
<comment type="caution">
    <text evidence="2">The sequence shown here is derived from an EMBL/GenBank/DDBJ whole genome shotgun (WGS) entry which is preliminary data.</text>
</comment>
<keyword evidence="3" id="KW-1185">Reference proteome</keyword>
<protein>
    <recommendedName>
        <fullName evidence="1">DUF4116 domain-containing protein</fullName>
    </recommendedName>
</protein>
<reference evidence="2" key="1">
    <citation type="submission" date="2023-08" db="EMBL/GenBank/DDBJ databases">
        <authorList>
            <person name="Chen Y."/>
            <person name="Shah S."/>
            <person name="Dougan E. K."/>
            <person name="Thang M."/>
            <person name="Chan C."/>
        </authorList>
    </citation>
    <scope>NUCLEOTIDE SEQUENCE</scope>
</reference>
<organism evidence="2 3">
    <name type="scientific">Effrenium voratum</name>
    <dbReference type="NCBI Taxonomy" id="2562239"/>
    <lineage>
        <taxon>Eukaryota</taxon>
        <taxon>Sar</taxon>
        <taxon>Alveolata</taxon>
        <taxon>Dinophyceae</taxon>
        <taxon>Suessiales</taxon>
        <taxon>Symbiodiniaceae</taxon>
        <taxon>Effrenium</taxon>
    </lineage>
</organism>
<dbReference type="InterPro" id="IPR025197">
    <property type="entry name" value="DUF4116"/>
</dbReference>
<dbReference type="AlphaFoldDB" id="A0AA36JII7"/>
<evidence type="ECO:0000313" key="3">
    <source>
        <dbReference type="Proteomes" id="UP001178507"/>
    </source>
</evidence>
<gene>
    <name evidence="2" type="ORF">EVOR1521_LOCUS27841</name>
</gene>
<sequence>MQRSRSQLEAILRPGEGLTREGWSKLLCSVGGIPESRVAIALPEDHGERQISVKAFLDHLYGPAGLDLASNQTDREKRHWLAQVAVSGLHLAEAPLWLRSDRDVVLRAVAENGSALSFAAAEMREDREVWAAARRGWLAKIGEYGLRLAEAPEELRRDREVVLTAVAKDAAAVRHAAKELQEDPEVKAAERKGWLAYLATDGMKLRDAPPELKDERELVLAAVSDYGPAVVFASEALQQDPEVKAAVRVWWLGQVAQNGKLEDVPQELRDREMVLQAVARDGRALHHAAKELQQDADVQAAAWPWWLDAVAQDPALLQEAPKDLRTDPRFILEAVRLTRAWWLVKFAGLDSDREKELEKKCRALCGTGLIFTYYHSYNAFESMRTAFLTTGASVPGGRAYSRVMKELRARGEAGTATVWFDTVPVFGASADDGRWMHPAKECGRDMVPVPPDSPERHQMWRSNVESRNEDSAPEAGSKHPCWCCHWIRKVRQRHRQGAVICCTVSNIFQADWVENYSAGSSELSDDRAKEFGLPEESFRNGRPEGWGQGEILIEGWDLSNDRKFQRKFQRKAPVHSRTSLPLGSGCRWERHALDGMDFPVYVFFMP</sequence>
<proteinExistence type="predicted"/>
<feature type="domain" description="DUF4116" evidence="1">
    <location>
        <begin position="88"/>
        <end position="124"/>
    </location>
</feature>
<dbReference type="Pfam" id="PF13475">
    <property type="entry name" value="DUF4116"/>
    <property type="match status" value="1"/>
</dbReference>
<evidence type="ECO:0000259" key="1">
    <source>
        <dbReference type="Pfam" id="PF13475"/>
    </source>
</evidence>
<dbReference type="EMBL" id="CAUJNA010003597">
    <property type="protein sequence ID" value="CAJ1405691.1"/>
    <property type="molecule type" value="Genomic_DNA"/>
</dbReference>
<dbReference type="Proteomes" id="UP001178507">
    <property type="component" value="Unassembled WGS sequence"/>
</dbReference>
<evidence type="ECO:0000313" key="2">
    <source>
        <dbReference type="EMBL" id="CAJ1405691.1"/>
    </source>
</evidence>
<accession>A0AA36JII7</accession>